<dbReference type="SUPFAM" id="SSF52058">
    <property type="entry name" value="L domain-like"/>
    <property type="match status" value="1"/>
</dbReference>
<dbReference type="VEuPathDB" id="VectorBase:ASTEI05393"/>
<keyword evidence="1" id="KW-0433">Leucine-rich repeat</keyword>
<dbReference type="VEuPathDB" id="VectorBase:ASTE005375"/>
<evidence type="ECO:0000313" key="5">
    <source>
        <dbReference type="EnsemblMetazoa" id="ASTEI05393-PA"/>
    </source>
</evidence>
<keyword evidence="2" id="KW-0677">Repeat</keyword>
<keyword evidence="4" id="KW-0732">Signal</keyword>
<dbReference type="Gene3D" id="3.80.10.10">
    <property type="entry name" value="Ribonuclease Inhibitor"/>
    <property type="match status" value="1"/>
</dbReference>
<evidence type="ECO:0000256" key="4">
    <source>
        <dbReference type="SAM" id="SignalP"/>
    </source>
</evidence>
<dbReference type="PANTHER" id="PTHR24366">
    <property type="entry name" value="IG(IMMUNOGLOBULIN) AND LRR(LEUCINE RICH REPEAT) DOMAINS"/>
    <property type="match status" value="1"/>
</dbReference>
<reference evidence="5" key="2">
    <citation type="submission" date="2020-05" db="UniProtKB">
        <authorList>
            <consortium name="EnsemblMetazoa"/>
        </authorList>
    </citation>
    <scope>IDENTIFICATION</scope>
    <source>
        <strain evidence="5">Indian</strain>
    </source>
</reference>
<evidence type="ECO:0000256" key="2">
    <source>
        <dbReference type="ARBA" id="ARBA00022737"/>
    </source>
</evidence>
<dbReference type="InterPro" id="IPR032675">
    <property type="entry name" value="LRR_dom_sf"/>
</dbReference>
<dbReference type="VEuPathDB" id="VectorBase:ASTEI20_033868"/>
<dbReference type="STRING" id="30069.A0A182YAA7"/>
<sequence>MIPQTSGQRVSVLLVLLMFLASTDASSTFDCELEKRADENVCVFRNVMYTANITGATFKGPAGKIQHVAFEDSTLEQFPKELLTAFPDLRSLSVPSTNLSTLVIPTKLERLIASDNQISRIIVHQTRDSTTMQELMLDSNHLRDISNLTRLAKLEILNLSRNKDLPLDGTIELGRFKGLNELRHLLLSDVGAYYLENENDVSLPELELLDLSYNSLLTSSLNVKVLAPLKSLQILRLGYNQLNDLDVLQLTQNNGQLKQIYLEGNHFTCPLQRLILDHLAKVGVEAPVTNKQAQCLLGFEKQDDLCCMPQMAGMIGTSAPPKQVSDGQGNRMTDGTSTSTDSATVHGKERPSSGAVTTASPPAVSVPKATDDGKSVATVVTLGNDSWLLSLLMLATATVAKLMLF</sequence>
<dbReference type="PROSITE" id="PS51450">
    <property type="entry name" value="LRR"/>
    <property type="match status" value="2"/>
</dbReference>
<dbReference type="OMA" id="DMRVLHV"/>
<evidence type="ECO:0000256" key="3">
    <source>
        <dbReference type="SAM" id="MobiDB-lite"/>
    </source>
</evidence>
<dbReference type="AlphaFoldDB" id="A0A182YAA7"/>
<accession>A0A182YAA7</accession>
<feature type="signal peptide" evidence="4">
    <location>
        <begin position="1"/>
        <end position="25"/>
    </location>
</feature>
<feature type="compositionally biased region" description="Low complexity" evidence="3">
    <location>
        <begin position="333"/>
        <end position="344"/>
    </location>
</feature>
<evidence type="ECO:0000313" key="6">
    <source>
        <dbReference type="Proteomes" id="UP000076408"/>
    </source>
</evidence>
<organism evidence="5 6">
    <name type="scientific">Anopheles stephensi</name>
    <name type="common">Indo-Pakistan malaria mosquito</name>
    <dbReference type="NCBI Taxonomy" id="30069"/>
    <lineage>
        <taxon>Eukaryota</taxon>
        <taxon>Metazoa</taxon>
        <taxon>Ecdysozoa</taxon>
        <taxon>Arthropoda</taxon>
        <taxon>Hexapoda</taxon>
        <taxon>Insecta</taxon>
        <taxon>Pterygota</taxon>
        <taxon>Neoptera</taxon>
        <taxon>Endopterygota</taxon>
        <taxon>Diptera</taxon>
        <taxon>Nematocera</taxon>
        <taxon>Culicoidea</taxon>
        <taxon>Culicidae</taxon>
        <taxon>Anophelinae</taxon>
        <taxon>Anopheles</taxon>
    </lineage>
</organism>
<keyword evidence="6" id="KW-1185">Reference proteome</keyword>
<proteinExistence type="predicted"/>
<evidence type="ECO:0000256" key="1">
    <source>
        <dbReference type="ARBA" id="ARBA00022614"/>
    </source>
</evidence>
<evidence type="ECO:0008006" key="7">
    <source>
        <dbReference type="Google" id="ProtNLM"/>
    </source>
</evidence>
<protein>
    <recommendedName>
        <fullName evidence="7">Leucine rich immune protein (Coil-less)</fullName>
    </recommendedName>
</protein>
<dbReference type="EnsemblMetazoa" id="ASTEI05393-RA">
    <property type="protein sequence ID" value="ASTEI05393-PA"/>
    <property type="gene ID" value="ASTEI05393"/>
</dbReference>
<feature type="region of interest" description="Disordered" evidence="3">
    <location>
        <begin position="318"/>
        <end position="371"/>
    </location>
</feature>
<name>A0A182YAA7_ANOST</name>
<feature type="chain" id="PRO_5043769513" description="Leucine rich immune protein (Coil-less)" evidence="4">
    <location>
        <begin position="26"/>
        <end position="405"/>
    </location>
</feature>
<dbReference type="Proteomes" id="UP000076408">
    <property type="component" value="Unassembled WGS sequence"/>
</dbReference>
<reference evidence="6" key="1">
    <citation type="journal article" date="2014" name="Genome Biol.">
        <title>Genome analysis of a major urban malaria vector mosquito, Anopheles stephensi.</title>
        <authorList>
            <person name="Jiang X."/>
            <person name="Peery A."/>
            <person name="Hall A.B."/>
            <person name="Sharma A."/>
            <person name="Chen X.G."/>
            <person name="Waterhouse R.M."/>
            <person name="Komissarov A."/>
            <person name="Riehle M.M."/>
            <person name="Shouche Y."/>
            <person name="Sharakhova M.V."/>
            <person name="Lawson D."/>
            <person name="Pakpour N."/>
            <person name="Arensburger P."/>
            <person name="Davidson V.L."/>
            <person name="Eiglmeier K."/>
            <person name="Emrich S."/>
            <person name="George P."/>
            <person name="Kennedy R.C."/>
            <person name="Mane S.P."/>
            <person name="Maslen G."/>
            <person name="Oringanje C."/>
            <person name="Qi Y."/>
            <person name="Settlage R."/>
            <person name="Tojo M."/>
            <person name="Tubio J.M."/>
            <person name="Unger M.F."/>
            <person name="Wang B."/>
            <person name="Vernick K.D."/>
            <person name="Ribeiro J.M."/>
            <person name="James A.A."/>
            <person name="Michel K."/>
            <person name="Riehle M.A."/>
            <person name="Luckhart S."/>
            <person name="Sharakhov I.V."/>
            <person name="Tu Z."/>
        </authorList>
    </citation>
    <scope>NUCLEOTIDE SEQUENCE [LARGE SCALE GENOMIC DNA]</scope>
    <source>
        <strain evidence="6">Indian</strain>
    </source>
</reference>
<dbReference type="InterPro" id="IPR001611">
    <property type="entry name" value="Leu-rich_rpt"/>
</dbReference>